<evidence type="ECO:0000313" key="3">
    <source>
        <dbReference type="Proteomes" id="UP000198571"/>
    </source>
</evidence>
<keyword evidence="3" id="KW-1185">Reference proteome</keyword>
<reference evidence="3" key="1">
    <citation type="submission" date="2016-10" db="EMBL/GenBank/DDBJ databases">
        <authorList>
            <person name="Varghese N."/>
            <person name="Submissions S."/>
        </authorList>
    </citation>
    <scope>NUCLEOTIDE SEQUENCE [LARGE SCALE GENOMIC DNA]</scope>
    <source>
        <strain evidence="3">S9</strain>
    </source>
</reference>
<dbReference type="AlphaFoldDB" id="A0A1H9UEA5"/>
<organism evidence="2 3">
    <name type="scientific">Salipaludibacillus aurantiacus</name>
    <dbReference type="NCBI Taxonomy" id="1601833"/>
    <lineage>
        <taxon>Bacteria</taxon>
        <taxon>Bacillati</taxon>
        <taxon>Bacillota</taxon>
        <taxon>Bacilli</taxon>
        <taxon>Bacillales</taxon>
        <taxon>Bacillaceae</taxon>
    </lineage>
</organism>
<gene>
    <name evidence="2" type="ORF">SAMN05518684_107146</name>
</gene>
<keyword evidence="1" id="KW-0812">Transmembrane</keyword>
<name>A0A1H9UEA5_9BACI</name>
<proteinExistence type="predicted"/>
<sequence length="168" mass="19815">MRGALLKNPLPSHSRFSPPREMGIRLHIYINIIKRGLSRKKPAALAGFQTLFVIVWIFFFSSFVLRCLTLGFDIHIFFFFFLYSGGFSASLVCLAFHLFLRTRNINCCHLYTGCLKSFYRLFARFPGKTLYLYFCSFVRRLFFQLLHDSLFHLSCCFGCLCCYCYWSY</sequence>
<feature type="transmembrane region" description="Helical" evidence="1">
    <location>
        <begin position="121"/>
        <end position="143"/>
    </location>
</feature>
<keyword evidence="1" id="KW-0472">Membrane</keyword>
<feature type="transmembrane region" description="Helical" evidence="1">
    <location>
        <begin position="43"/>
        <end position="64"/>
    </location>
</feature>
<feature type="transmembrane region" description="Helical" evidence="1">
    <location>
        <begin position="76"/>
        <end position="100"/>
    </location>
</feature>
<evidence type="ECO:0000256" key="1">
    <source>
        <dbReference type="SAM" id="Phobius"/>
    </source>
</evidence>
<keyword evidence="1" id="KW-1133">Transmembrane helix</keyword>
<dbReference type="EMBL" id="FOGT01000007">
    <property type="protein sequence ID" value="SES07497.1"/>
    <property type="molecule type" value="Genomic_DNA"/>
</dbReference>
<protein>
    <submittedName>
        <fullName evidence="2">Uncharacterized protein</fullName>
    </submittedName>
</protein>
<accession>A0A1H9UEA5</accession>
<dbReference type="Proteomes" id="UP000198571">
    <property type="component" value="Unassembled WGS sequence"/>
</dbReference>
<evidence type="ECO:0000313" key="2">
    <source>
        <dbReference type="EMBL" id="SES07497.1"/>
    </source>
</evidence>